<dbReference type="InterPro" id="IPR002347">
    <property type="entry name" value="SDR_fam"/>
</dbReference>
<dbReference type="PRINTS" id="PR00081">
    <property type="entry name" value="GDHRDH"/>
</dbReference>
<dbReference type="Proteomes" id="UP000008281">
    <property type="component" value="Unassembled WGS sequence"/>
</dbReference>
<dbReference type="GO" id="GO:0016491">
    <property type="term" value="F:oxidoreductase activity"/>
    <property type="evidence" value="ECO:0007669"/>
    <property type="project" value="TreeGrafter"/>
</dbReference>
<dbReference type="PRINTS" id="PR00080">
    <property type="entry name" value="SDRFAMILY"/>
</dbReference>
<dbReference type="GO" id="GO:0005737">
    <property type="term" value="C:cytoplasm"/>
    <property type="evidence" value="ECO:0007669"/>
    <property type="project" value="TreeGrafter"/>
</dbReference>
<feature type="compositionally biased region" description="Polar residues" evidence="2">
    <location>
        <begin position="1"/>
        <end position="16"/>
    </location>
</feature>
<dbReference type="OrthoDB" id="7289984at2759"/>
<gene>
    <name evidence="3" type="ORF">CRE_31377</name>
</gene>
<dbReference type="Pfam" id="PF00106">
    <property type="entry name" value="adh_short"/>
    <property type="match status" value="1"/>
</dbReference>
<dbReference type="EMBL" id="DS268495">
    <property type="protein sequence ID" value="EFP11952.1"/>
    <property type="molecule type" value="Genomic_DNA"/>
</dbReference>
<dbReference type="eggNOG" id="KOG1611">
    <property type="taxonomic scope" value="Eukaryota"/>
</dbReference>
<sequence>MGKWQGSQGSVGTSAQGKEYKREDLQDLAKSDSRLHLISVDVSCDESLQKALKEIEGLVDDRGLNLLINNAAICPPYRTIDPPNRAVVLECLNVNAVGALVTAQLFLPLLRKAAAHTPGSTFSASKAAILNVGSDCASQTLNVTGLCDDTDFAYKMSKTAMLSFSRSMVADFKPLGTPVLVTTMHPGWVLTEMGGPNAKITIEESAADMMKSIGKLNKTHNGGLFDRNLEIMPF</sequence>
<evidence type="ECO:0000313" key="3">
    <source>
        <dbReference type="EMBL" id="EFP11952.1"/>
    </source>
</evidence>
<keyword evidence="4" id="KW-1185">Reference proteome</keyword>
<comment type="similarity">
    <text evidence="1">Belongs to the short-chain dehydrogenases/reductases (SDR) family.</text>
</comment>
<dbReference type="PANTHER" id="PTHR43544">
    <property type="entry name" value="SHORT-CHAIN DEHYDROGENASE/REDUCTASE"/>
    <property type="match status" value="1"/>
</dbReference>
<protein>
    <submittedName>
        <fullName evidence="3">Uncharacterized protein</fullName>
    </submittedName>
</protein>
<dbReference type="AlphaFoldDB" id="E3MYA0"/>
<dbReference type="Gene3D" id="3.40.50.720">
    <property type="entry name" value="NAD(P)-binding Rossmann-like Domain"/>
    <property type="match status" value="1"/>
</dbReference>
<evidence type="ECO:0000256" key="2">
    <source>
        <dbReference type="SAM" id="MobiDB-lite"/>
    </source>
</evidence>
<dbReference type="InterPro" id="IPR051468">
    <property type="entry name" value="Fungal_SecMetab_SDRs"/>
</dbReference>
<dbReference type="OMA" id="GILHPGW"/>
<dbReference type="InterPro" id="IPR036291">
    <property type="entry name" value="NAD(P)-bd_dom_sf"/>
</dbReference>
<accession>E3MYA0</accession>
<dbReference type="PANTHER" id="PTHR43544:SF5">
    <property type="entry name" value="C-FACTOR-RELATED"/>
    <property type="match status" value="1"/>
</dbReference>
<name>E3MYA0_CAERE</name>
<organism evidence="4">
    <name type="scientific">Caenorhabditis remanei</name>
    <name type="common">Caenorhabditis vulgaris</name>
    <dbReference type="NCBI Taxonomy" id="31234"/>
    <lineage>
        <taxon>Eukaryota</taxon>
        <taxon>Metazoa</taxon>
        <taxon>Ecdysozoa</taxon>
        <taxon>Nematoda</taxon>
        <taxon>Chromadorea</taxon>
        <taxon>Rhabditida</taxon>
        <taxon>Rhabditina</taxon>
        <taxon>Rhabditomorpha</taxon>
        <taxon>Rhabditoidea</taxon>
        <taxon>Rhabditidae</taxon>
        <taxon>Peloderinae</taxon>
        <taxon>Caenorhabditis</taxon>
    </lineage>
</organism>
<proteinExistence type="inferred from homology"/>
<dbReference type="SUPFAM" id="SSF51735">
    <property type="entry name" value="NAD(P)-binding Rossmann-fold domains"/>
    <property type="match status" value="1"/>
</dbReference>
<reference evidence="3" key="1">
    <citation type="submission" date="2007-07" db="EMBL/GenBank/DDBJ databases">
        <title>PCAP assembly of the Caenorhabditis remanei genome.</title>
        <authorList>
            <consortium name="The Caenorhabditis remanei Sequencing Consortium"/>
            <person name="Wilson R.K."/>
        </authorList>
    </citation>
    <scope>NUCLEOTIDE SEQUENCE [LARGE SCALE GENOMIC DNA]</scope>
    <source>
        <strain evidence="3">PB4641</strain>
    </source>
</reference>
<evidence type="ECO:0000313" key="4">
    <source>
        <dbReference type="Proteomes" id="UP000008281"/>
    </source>
</evidence>
<evidence type="ECO:0000256" key="1">
    <source>
        <dbReference type="RuleBase" id="RU000363"/>
    </source>
</evidence>
<feature type="region of interest" description="Disordered" evidence="2">
    <location>
        <begin position="1"/>
        <end position="22"/>
    </location>
</feature>
<dbReference type="HOGENOM" id="CLU_010194_9_1_1"/>